<name>A0A6G1HBK7_9PEZI</name>
<dbReference type="InterPro" id="IPR029058">
    <property type="entry name" value="AB_hydrolase_fold"/>
</dbReference>
<evidence type="ECO:0000256" key="1">
    <source>
        <dbReference type="SAM" id="Phobius"/>
    </source>
</evidence>
<feature type="transmembrane region" description="Helical" evidence="1">
    <location>
        <begin position="7"/>
        <end position="26"/>
    </location>
</feature>
<dbReference type="AlphaFoldDB" id="A0A6G1HBK7"/>
<protein>
    <submittedName>
        <fullName evidence="3">Alpha/beta-hydrolase</fullName>
    </submittedName>
</protein>
<keyword evidence="4" id="KW-1185">Reference proteome</keyword>
<reference evidence="3" key="1">
    <citation type="journal article" date="2020" name="Stud. Mycol.">
        <title>101 Dothideomycetes genomes: a test case for predicting lifestyles and emergence of pathogens.</title>
        <authorList>
            <person name="Haridas S."/>
            <person name="Albert R."/>
            <person name="Binder M."/>
            <person name="Bloem J."/>
            <person name="Labutti K."/>
            <person name="Salamov A."/>
            <person name="Andreopoulos B."/>
            <person name="Baker S."/>
            <person name="Barry K."/>
            <person name="Bills G."/>
            <person name="Bluhm B."/>
            <person name="Cannon C."/>
            <person name="Castanera R."/>
            <person name="Culley D."/>
            <person name="Daum C."/>
            <person name="Ezra D."/>
            <person name="Gonzalez J."/>
            <person name="Henrissat B."/>
            <person name="Kuo A."/>
            <person name="Liang C."/>
            <person name="Lipzen A."/>
            <person name="Lutzoni F."/>
            <person name="Magnuson J."/>
            <person name="Mondo S."/>
            <person name="Nolan M."/>
            <person name="Ohm R."/>
            <person name="Pangilinan J."/>
            <person name="Park H.-J."/>
            <person name="Ramirez L."/>
            <person name="Alfaro M."/>
            <person name="Sun H."/>
            <person name="Tritt A."/>
            <person name="Yoshinaga Y."/>
            <person name="Zwiers L.-H."/>
            <person name="Turgeon B."/>
            <person name="Goodwin S."/>
            <person name="Spatafora J."/>
            <person name="Crous P."/>
            <person name="Grigoriev I."/>
        </authorList>
    </citation>
    <scope>NUCLEOTIDE SEQUENCE</scope>
    <source>
        <strain evidence="3">CBS 113979</strain>
    </source>
</reference>
<keyword evidence="1" id="KW-0812">Transmembrane</keyword>
<dbReference type="PANTHER" id="PTHR12277:SF81">
    <property type="entry name" value="PROTEIN ABHD13"/>
    <property type="match status" value="1"/>
</dbReference>
<organism evidence="3 4">
    <name type="scientific">Aulographum hederae CBS 113979</name>
    <dbReference type="NCBI Taxonomy" id="1176131"/>
    <lineage>
        <taxon>Eukaryota</taxon>
        <taxon>Fungi</taxon>
        <taxon>Dikarya</taxon>
        <taxon>Ascomycota</taxon>
        <taxon>Pezizomycotina</taxon>
        <taxon>Dothideomycetes</taxon>
        <taxon>Pleosporomycetidae</taxon>
        <taxon>Aulographales</taxon>
        <taxon>Aulographaceae</taxon>
    </lineage>
</organism>
<dbReference type="Gene3D" id="3.40.50.1820">
    <property type="entry name" value="alpha/beta hydrolase"/>
    <property type="match status" value="1"/>
</dbReference>
<proteinExistence type="predicted"/>
<dbReference type="PANTHER" id="PTHR12277">
    <property type="entry name" value="ALPHA/BETA HYDROLASE DOMAIN-CONTAINING PROTEIN"/>
    <property type="match status" value="1"/>
</dbReference>
<keyword evidence="1" id="KW-1133">Transmembrane helix</keyword>
<dbReference type="GO" id="GO:0016787">
    <property type="term" value="F:hydrolase activity"/>
    <property type="evidence" value="ECO:0007669"/>
    <property type="project" value="UniProtKB-KW"/>
</dbReference>
<dbReference type="InterPro" id="IPR000073">
    <property type="entry name" value="AB_hydrolase_1"/>
</dbReference>
<evidence type="ECO:0000313" key="3">
    <source>
        <dbReference type="EMBL" id="KAF1990399.1"/>
    </source>
</evidence>
<dbReference type="Pfam" id="PF12697">
    <property type="entry name" value="Abhydrolase_6"/>
    <property type="match status" value="1"/>
</dbReference>
<feature type="domain" description="AB hydrolase-1" evidence="2">
    <location>
        <begin position="158"/>
        <end position="294"/>
    </location>
</feature>
<dbReference type="SUPFAM" id="SSF53474">
    <property type="entry name" value="alpha/beta-Hydrolases"/>
    <property type="match status" value="1"/>
</dbReference>
<dbReference type="OrthoDB" id="446723at2759"/>
<dbReference type="EMBL" id="ML977142">
    <property type="protein sequence ID" value="KAF1990399.1"/>
    <property type="molecule type" value="Genomic_DNA"/>
</dbReference>
<accession>A0A6G1HBK7</accession>
<evidence type="ECO:0000313" key="4">
    <source>
        <dbReference type="Proteomes" id="UP000800041"/>
    </source>
</evidence>
<evidence type="ECO:0000259" key="2">
    <source>
        <dbReference type="Pfam" id="PF12697"/>
    </source>
</evidence>
<sequence length="419" mass="45995">MPVFQKIFWSFATVGGFYALFLGALINPSIQRFALYANKIDASWIGWDASKPETLGFAAGQITQFNVSTPDGEKLYAWHVMPVALYSKHEEEIRKQPSGPVDFKKSLAAKLLKDPESRVIINFHGNAGTVAQGHRTTTYRSLSSLPLIQSSSDPNVSGPIHLFAFDYRGFGVSTGSPTETGLITDGIAFVNYILSLGIPPNRIVLLGQSLGTAVASAVASHFADPGNESLPKEIAVVKRKVRGLMVPEPVDFAAVILVAPFANLPDLVKSYRIMGIIPILEPLRLYPKIQKFLSERVVDTWFTQDRVRSLVTPKGGSGGRLRLHIIHALNDMEIPYQNAEELFFVAANAYKETSGSLYEFRESLRERRKANGIGAMETLEVGDNRKVFLEVVGAGGHNLVMTYTPVVLAVLKAFEEVSQ</sequence>
<keyword evidence="1" id="KW-0472">Membrane</keyword>
<dbReference type="Proteomes" id="UP000800041">
    <property type="component" value="Unassembled WGS sequence"/>
</dbReference>
<gene>
    <name evidence="3" type="ORF">K402DRAFT_390017</name>
</gene>
<keyword evidence="3" id="KW-0378">Hydrolase</keyword>